<dbReference type="AlphaFoldDB" id="A0A2H3NX26"/>
<dbReference type="SUPFAM" id="SSF46689">
    <property type="entry name" value="Homeodomain-like"/>
    <property type="match status" value="1"/>
</dbReference>
<gene>
    <name evidence="1" type="ORF">CRI93_08510</name>
</gene>
<reference evidence="1 2" key="1">
    <citation type="submission" date="2017-10" db="EMBL/GenBank/DDBJ databases">
        <title>Draft genome of Longimonas halophila.</title>
        <authorList>
            <person name="Goh K.M."/>
            <person name="Shamsir M.S."/>
            <person name="Lim S.W."/>
        </authorList>
    </citation>
    <scope>NUCLEOTIDE SEQUENCE [LARGE SCALE GENOMIC DNA]</scope>
    <source>
        <strain evidence="1 2">KCTC 42399</strain>
    </source>
</reference>
<comment type="caution">
    <text evidence="1">The sequence shown here is derived from an EMBL/GenBank/DDBJ whole genome shotgun (WGS) entry which is preliminary data.</text>
</comment>
<dbReference type="InterPro" id="IPR009057">
    <property type="entry name" value="Homeodomain-like_sf"/>
</dbReference>
<dbReference type="PANTHER" id="PTHR34849:SF3">
    <property type="entry name" value="SSR2962 PROTEIN"/>
    <property type="match status" value="1"/>
</dbReference>
<dbReference type="OrthoDB" id="9809529at2"/>
<dbReference type="Pfam" id="PF04255">
    <property type="entry name" value="DUF433"/>
    <property type="match status" value="1"/>
</dbReference>
<dbReference type="PANTHER" id="PTHR34849">
    <property type="entry name" value="SSL5025 PROTEIN"/>
    <property type="match status" value="1"/>
</dbReference>
<dbReference type="RefSeq" id="WP_098062203.1">
    <property type="nucleotide sequence ID" value="NZ_PDEP01000007.1"/>
</dbReference>
<evidence type="ECO:0000313" key="1">
    <source>
        <dbReference type="EMBL" id="PEN06677.1"/>
    </source>
</evidence>
<proteinExistence type="predicted"/>
<dbReference type="Gene3D" id="1.10.10.10">
    <property type="entry name" value="Winged helix-like DNA-binding domain superfamily/Winged helix DNA-binding domain"/>
    <property type="match status" value="1"/>
</dbReference>
<dbReference type="EMBL" id="PDEP01000007">
    <property type="protein sequence ID" value="PEN06677.1"/>
    <property type="molecule type" value="Genomic_DNA"/>
</dbReference>
<dbReference type="Proteomes" id="UP000221024">
    <property type="component" value="Unassembled WGS sequence"/>
</dbReference>
<sequence>MKREQIFHRDPEILGGTPVFAGTRVPVASLLHHLKHGKRLEEFLDDFPSVQREQAEAFLDLAEEELVHEYPSPTA</sequence>
<dbReference type="InterPro" id="IPR036388">
    <property type="entry name" value="WH-like_DNA-bd_sf"/>
</dbReference>
<name>A0A2H3NX26_9BACT</name>
<evidence type="ECO:0000313" key="2">
    <source>
        <dbReference type="Proteomes" id="UP000221024"/>
    </source>
</evidence>
<keyword evidence="2" id="KW-1185">Reference proteome</keyword>
<protein>
    <recommendedName>
        <fullName evidence="3">DUF433 domain-containing protein</fullName>
    </recommendedName>
</protein>
<accession>A0A2H3NX26</accession>
<evidence type="ECO:0008006" key="3">
    <source>
        <dbReference type="Google" id="ProtNLM"/>
    </source>
</evidence>
<dbReference type="InterPro" id="IPR007367">
    <property type="entry name" value="DUF433"/>
</dbReference>
<organism evidence="1 2">
    <name type="scientific">Longimonas halophila</name>
    <dbReference type="NCBI Taxonomy" id="1469170"/>
    <lineage>
        <taxon>Bacteria</taxon>
        <taxon>Pseudomonadati</taxon>
        <taxon>Rhodothermota</taxon>
        <taxon>Rhodothermia</taxon>
        <taxon>Rhodothermales</taxon>
        <taxon>Salisaetaceae</taxon>
        <taxon>Longimonas</taxon>
    </lineage>
</organism>